<feature type="region of interest" description="Disordered" evidence="4">
    <location>
        <begin position="115"/>
        <end position="149"/>
    </location>
</feature>
<feature type="compositionally biased region" description="Low complexity" evidence="4">
    <location>
        <begin position="188"/>
        <end position="207"/>
    </location>
</feature>
<feature type="compositionally biased region" description="Low complexity" evidence="4">
    <location>
        <begin position="128"/>
        <end position="147"/>
    </location>
</feature>
<dbReference type="OrthoDB" id="9769707at2"/>
<comment type="caution">
    <text evidence="6">The sequence shown here is derived from an EMBL/GenBank/DDBJ whole genome shotgun (WGS) entry which is preliminary data.</text>
</comment>
<evidence type="ECO:0000256" key="3">
    <source>
        <dbReference type="ARBA" id="ARBA00023136"/>
    </source>
</evidence>
<feature type="compositionally biased region" description="Acidic residues" evidence="4">
    <location>
        <begin position="734"/>
        <end position="746"/>
    </location>
</feature>
<keyword evidence="3" id="KW-0472">Membrane</keyword>
<feature type="domain" description="Bacterial surface antigen (D15)" evidence="5">
    <location>
        <begin position="509"/>
        <end position="841"/>
    </location>
</feature>
<dbReference type="Gene3D" id="3.10.20.310">
    <property type="entry name" value="membrane protein fhac"/>
    <property type="match status" value="2"/>
</dbReference>
<evidence type="ECO:0000313" key="7">
    <source>
        <dbReference type="Proteomes" id="UP000218366"/>
    </source>
</evidence>
<proteinExistence type="predicted"/>
<dbReference type="Proteomes" id="UP000218366">
    <property type="component" value="Unassembled WGS sequence"/>
</dbReference>
<dbReference type="Gene3D" id="2.40.160.50">
    <property type="entry name" value="membrane protein fhac: a member of the omp85/tpsb transporter family"/>
    <property type="match status" value="1"/>
</dbReference>
<dbReference type="InterPro" id="IPR039910">
    <property type="entry name" value="D15-like"/>
</dbReference>
<feature type="region of interest" description="Disordered" evidence="4">
    <location>
        <begin position="176"/>
        <end position="214"/>
    </location>
</feature>
<reference evidence="6 7" key="1">
    <citation type="submission" date="2017-09" db="EMBL/GenBank/DDBJ databases">
        <title>Sphingomonas spermidinifaciens 9NM-10, whole genome shotgun sequence.</title>
        <authorList>
            <person name="Feng G."/>
            <person name="Zhu H."/>
        </authorList>
    </citation>
    <scope>NUCLEOTIDE SEQUENCE [LARGE SCALE GENOMIC DNA]</scope>
    <source>
        <strain evidence="6 7">9NM-10</strain>
    </source>
</reference>
<gene>
    <name evidence="6" type="ORF">COC42_03415</name>
</gene>
<comment type="subcellular location">
    <subcellularLocation>
        <location evidence="1">Membrane</location>
    </subcellularLocation>
</comment>
<protein>
    <recommendedName>
        <fullName evidence="5">Bacterial surface antigen (D15) domain-containing protein</fullName>
    </recommendedName>
</protein>
<evidence type="ECO:0000313" key="6">
    <source>
        <dbReference type="EMBL" id="PCD04671.1"/>
    </source>
</evidence>
<dbReference type="EMBL" id="NWMW01000001">
    <property type="protein sequence ID" value="PCD04671.1"/>
    <property type="molecule type" value="Genomic_DNA"/>
</dbReference>
<organism evidence="6 7">
    <name type="scientific">Sphingomonas spermidinifaciens</name>
    <dbReference type="NCBI Taxonomy" id="1141889"/>
    <lineage>
        <taxon>Bacteria</taxon>
        <taxon>Pseudomonadati</taxon>
        <taxon>Pseudomonadota</taxon>
        <taxon>Alphaproteobacteria</taxon>
        <taxon>Sphingomonadales</taxon>
        <taxon>Sphingomonadaceae</taxon>
        <taxon>Sphingomonas</taxon>
    </lineage>
</organism>
<dbReference type="GO" id="GO:0019867">
    <property type="term" value="C:outer membrane"/>
    <property type="evidence" value="ECO:0007669"/>
    <property type="project" value="InterPro"/>
</dbReference>
<dbReference type="Pfam" id="PF01103">
    <property type="entry name" value="Omp85"/>
    <property type="match status" value="1"/>
</dbReference>
<dbReference type="PANTHER" id="PTHR12815">
    <property type="entry name" value="SORTING AND ASSEMBLY MACHINERY SAMM50 PROTEIN FAMILY MEMBER"/>
    <property type="match status" value="1"/>
</dbReference>
<keyword evidence="7" id="KW-1185">Reference proteome</keyword>
<keyword evidence="2" id="KW-1134">Transmembrane beta strand</keyword>
<accession>A0A2A4B898</accession>
<sequence>MPWAFRLGTRPRGWVELLPVRFNRRVGHRTPFAVPSVQGNERSTRRQDAAWSLIFRRKFTFVVGAKREPDRSVLKWGILRAPVRDDGDDVAKRGSKGLRIALCAGSALIAGPLAAQITPDPTRPGQSAPAAASTPAAEAPAPATPTAPIVPDTQFEAELPPLSSDLNAPLESMQSFETPAAPTPAAPSRPGTTAAPAPLAPQTTDPAAIPPQPLPGEPVLAQPLPPLATFDVTPPAEVAGGPDPRTVEIRYTVVLEGLKDAGVEAQFKDLSALEDGDGKAANATMVSARAREDEQLAVRLLRSLGYYDATAVSTVEQNPANSGNLRATISATPGQRYKLGDITVRANATIPPDLIRRELPLKSGDPLEATRIQGAEANVSLKLPQQGYPFVKLGQRDILLDERDFTGDYTLPVETGPRSSFGTISTEGDLAFDLDHVQIFPRFKPGQLYDARLVDDMREALIATGLFSTVSVEPQRTGVPGPDTTEQVNLLVRQNKGPARRLTGEAGYGTGQGVRLEGTWQHRNLFAPEGALIVNAVAGTQEQGAGVTFRRSNAGRRDRTFQVGASANRSNYDAFEAFTGTLSARWSYDSTPIWQKKWTYYYGGELIGTNEDVFDFERNERVRRTYGIAAIPLFLGLDTSDDLLNPTRGFRVKLNLSPETSVQGSVRPYIRSMLEVTGYFPVMDNLVIAGRARAGSIAGISRDDLAPSRRYYAGGGGSVRGFGFQELGPRTEEANPDFDPEEEVSDDNSPTVFRPIGGRSLNEFALEARYRFGNFGIVPFIDAGQVYDSTLPKGRDLRFGAGIGGRFYTNFGPMRVDVATPINRREGESLIALYISIGQAF</sequence>
<evidence type="ECO:0000256" key="2">
    <source>
        <dbReference type="ARBA" id="ARBA00022452"/>
    </source>
</evidence>
<evidence type="ECO:0000256" key="1">
    <source>
        <dbReference type="ARBA" id="ARBA00004370"/>
    </source>
</evidence>
<dbReference type="PANTHER" id="PTHR12815:SF42">
    <property type="entry name" value="BACTERIAL SURFACE ANTIGEN (D15) DOMAIN-CONTAINING PROTEIN"/>
    <property type="match status" value="1"/>
</dbReference>
<dbReference type="AlphaFoldDB" id="A0A2A4B898"/>
<evidence type="ECO:0000256" key="4">
    <source>
        <dbReference type="SAM" id="MobiDB-lite"/>
    </source>
</evidence>
<evidence type="ECO:0000259" key="5">
    <source>
        <dbReference type="Pfam" id="PF01103"/>
    </source>
</evidence>
<dbReference type="InterPro" id="IPR000184">
    <property type="entry name" value="Bac_surfAg_D15"/>
</dbReference>
<keyword evidence="2" id="KW-0812">Transmembrane</keyword>
<name>A0A2A4B898_9SPHN</name>
<feature type="region of interest" description="Disordered" evidence="4">
    <location>
        <begin position="729"/>
        <end position="750"/>
    </location>
</feature>